<dbReference type="InterPro" id="IPR010412">
    <property type="entry name" value="DUF1007"/>
</dbReference>
<name>A0A240UQX4_9GAMM</name>
<dbReference type="EMBL" id="CP021358">
    <property type="protein sequence ID" value="ART63878.1"/>
    <property type="molecule type" value="Genomic_DNA"/>
</dbReference>
<sequence>MIGRGHHVSIHSRRSGRGPALITGLILSWLATSAMAHPHGWVDYRVTVMVDDHQRVTALKQSWKMDPFQSLTMIEGLESAEGHESMPERLDALGHEIAANLPSQHYLTHVYDGDQELALGGIEDYTTRLNNDRVEFSFILTLAKPQPLSETLSWKIYDGTYFIEFLYDDQTEYPIELVNAPARCHGEVTHADPDPAVVASVSVIDVTGDTPEGVGRLFSDTGGIKCPAS</sequence>
<dbReference type="OrthoDB" id="5781652at2"/>
<keyword evidence="2" id="KW-1185">Reference proteome</keyword>
<evidence type="ECO:0000313" key="1">
    <source>
        <dbReference type="EMBL" id="ART63878.1"/>
    </source>
</evidence>
<proteinExistence type="predicted"/>
<organism evidence="1 2">
    <name type="scientific">Kushneria marisflavi</name>
    <dbReference type="NCBI Taxonomy" id="157779"/>
    <lineage>
        <taxon>Bacteria</taxon>
        <taxon>Pseudomonadati</taxon>
        <taxon>Pseudomonadota</taxon>
        <taxon>Gammaproteobacteria</taxon>
        <taxon>Oceanospirillales</taxon>
        <taxon>Halomonadaceae</taxon>
        <taxon>Kushneria</taxon>
    </lineage>
</organism>
<accession>A0A240UQX4</accession>
<protein>
    <recommendedName>
        <fullName evidence="3">ABC transporter substrate-binding protein</fullName>
    </recommendedName>
</protein>
<reference evidence="1 2" key="1">
    <citation type="submission" date="2017-05" db="EMBL/GenBank/DDBJ databases">
        <authorList>
            <person name="Song R."/>
            <person name="Chenine A.L."/>
            <person name="Ruprecht R.M."/>
        </authorList>
    </citation>
    <scope>NUCLEOTIDE SEQUENCE [LARGE SCALE GENOMIC DNA]</scope>
    <source>
        <strain evidence="1">SW32</strain>
    </source>
</reference>
<evidence type="ECO:0000313" key="2">
    <source>
        <dbReference type="Proteomes" id="UP000194457"/>
    </source>
</evidence>
<dbReference type="KEGG" id="kma:B9H00_13115"/>
<gene>
    <name evidence="1" type="ORF">B9H00_13115</name>
</gene>
<dbReference type="Pfam" id="PF06226">
    <property type="entry name" value="DUF1007"/>
    <property type="match status" value="1"/>
</dbReference>
<evidence type="ECO:0008006" key="3">
    <source>
        <dbReference type="Google" id="ProtNLM"/>
    </source>
</evidence>
<dbReference type="AlphaFoldDB" id="A0A240UQX4"/>
<dbReference type="Proteomes" id="UP000194457">
    <property type="component" value="Chromosome"/>
</dbReference>